<dbReference type="SUPFAM" id="SSF81383">
    <property type="entry name" value="F-box domain"/>
    <property type="match status" value="1"/>
</dbReference>
<evidence type="ECO:0000313" key="5">
    <source>
        <dbReference type="Proteomes" id="UP001491310"/>
    </source>
</evidence>
<accession>A0ABR2YHG4</accession>
<protein>
    <recommendedName>
        <fullName evidence="3">F-box domain-containing protein</fullName>
    </recommendedName>
</protein>
<dbReference type="InterPro" id="IPR001810">
    <property type="entry name" value="F-box_dom"/>
</dbReference>
<evidence type="ECO:0000256" key="2">
    <source>
        <dbReference type="SAM" id="MobiDB-lite"/>
    </source>
</evidence>
<evidence type="ECO:0000256" key="1">
    <source>
        <dbReference type="ARBA" id="ARBA00004430"/>
    </source>
</evidence>
<organism evidence="4 5">
    <name type="scientific">Coccomyxa subellipsoidea</name>
    <dbReference type="NCBI Taxonomy" id="248742"/>
    <lineage>
        <taxon>Eukaryota</taxon>
        <taxon>Viridiplantae</taxon>
        <taxon>Chlorophyta</taxon>
        <taxon>core chlorophytes</taxon>
        <taxon>Trebouxiophyceae</taxon>
        <taxon>Trebouxiophyceae incertae sedis</taxon>
        <taxon>Coccomyxaceae</taxon>
        <taxon>Coccomyxa</taxon>
    </lineage>
</organism>
<dbReference type="InterPro" id="IPR006553">
    <property type="entry name" value="Leu-rich_rpt_Cys-con_subtyp"/>
</dbReference>
<dbReference type="PANTHER" id="PTHR13318">
    <property type="entry name" value="PARTNER OF PAIRED, ISOFORM B-RELATED"/>
    <property type="match status" value="1"/>
</dbReference>
<dbReference type="EMBL" id="JALJOT010000011">
    <property type="protein sequence ID" value="KAK9905469.1"/>
    <property type="molecule type" value="Genomic_DNA"/>
</dbReference>
<dbReference type="Gene3D" id="3.80.10.10">
    <property type="entry name" value="Ribonuclease Inhibitor"/>
    <property type="match status" value="3"/>
</dbReference>
<gene>
    <name evidence="4" type="ORF">WJX75_000386</name>
</gene>
<dbReference type="Pfam" id="PF12937">
    <property type="entry name" value="F-box-like"/>
    <property type="match status" value="1"/>
</dbReference>
<dbReference type="InterPro" id="IPR036047">
    <property type="entry name" value="F-box-like_dom_sf"/>
</dbReference>
<evidence type="ECO:0000313" key="4">
    <source>
        <dbReference type="EMBL" id="KAK9905469.1"/>
    </source>
</evidence>
<name>A0ABR2YHG4_9CHLO</name>
<dbReference type="SUPFAM" id="SSF52047">
    <property type="entry name" value="RNI-like"/>
    <property type="match status" value="3"/>
</dbReference>
<comment type="subcellular location">
    <subcellularLocation>
        <location evidence="1">Cytoplasm</location>
        <location evidence="1">Cytoskeleton</location>
        <location evidence="1">Cilium axoneme</location>
    </subcellularLocation>
</comment>
<dbReference type="InterPro" id="IPR032675">
    <property type="entry name" value="LRR_dom_sf"/>
</dbReference>
<dbReference type="PROSITE" id="PS50181">
    <property type="entry name" value="FBOX"/>
    <property type="match status" value="1"/>
</dbReference>
<evidence type="ECO:0000259" key="3">
    <source>
        <dbReference type="PROSITE" id="PS50181"/>
    </source>
</evidence>
<sequence>MDTEMNAVPGCAPSSGDPVEGVLRNADILRLLFSQLELPDLIRVGATCKHWYSVAESDEFWRTLDFQNRSIRQEELLGIVRRHPHILSLNIQGVHQTARSLLSLLVCLKSLRELSMGGGCLSEPELLQVHSNLSSLQQWTISQADLGRSSMTEVLLSHATLPRLVLRKCRGSRLVVRCNALRELVIESCSFLSLAFATPVLASLELRDCQKIADVGLRAALTRLTMLKSLDVSYSVPLSDDTLREVGLACVHLTSLRAAGCPGLTLNAMQGFPELRHLDLSGCDCIAPATAVPALERWTNLESLTLDHCGLLTHLTLSLPRLRNISLRHCRALATVDLQCLWLEHIDLGSDPHGADAAAPTGTAIAVVKPQVLKRVVLASNAMTKLVWRACPSLEQAILACPYLREAHFDSCDLLRDEVLRTLGDGTLPPALPARYVNLPLGGGCPRLRCLSLHNCSGLKKAQLVSASIERLSLANCAGLADLVLNCPSLQVLQLEECNDLLSIDLQAIGMNTLSLGTCPHLTSLALAAPVLRNLDLKGCGMLSALVLDCPSLEALDATFCGRLGRSALAWVVKSAPPLRTLVLSVCSHLDAAALEALGTLHTLRLLDLSYTEIQDLDLVFAACPGLETLKLSSCACLREDALNALLPPVESRHASSMETEDQSPEGPSQSKAAKRWHALTSLKELDVSYCSLSTSVLSNVLSRGFTLQVLAINGCTGATQELWDGLHAPGAPALSLQSLSAVGCKKLRSCWLGLQPASAADMDTQQRLLSANMYSPPASSDTAWTQVPVSVSGLQALRLGLSGVRSLALALPALTSLDVNNTAELRCLELRCPALLTAYVQACKVLPGQLLERAFCSCTMLETLDAQHSEVPASAPDRLHACCPHMRVFLHTPAPQAEPSGGAFCDSPETSD</sequence>
<feature type="domain" description="F-box" evidence="3">
    <location>
        <begin position="27"/>
        <end position="64"/>
    </location>
</feature>
<feature type="region of interest" description="Disordered" evidence="2">
    <location>
        <begin position="654"/>
        <end position="674"/>
    </location>
</feature>
<comment type="caution">
    <text evidence="4">The sequence shown here is derived from an EMBL/GenBank/DDBJ whole genome shotgun (WGS) entry which is preliminary data.</text>
</comment>
<reference evidence="4 5" key="1">
    <citation type="journal article" date="2024" name="Nat. Commun.">
        <title>Phylogenomics reveals the evolutionary origins of lichenization in chlorophyte algae.</title>
        <authorList>
            <person name="Puginier C."/>
            <person name="Libourel C."/>
            <person name="Otte J."/>
            <person name="Skaloud P."/>
            <person name="Haon M."/>
            <person name="Grisel S."/>
            <person name="Petersen M."/>
            <person name="Berrin J.G."/>
            <person name="Delaux P.M."/>
            <person name="Dal Grande F."/>
            <person name="Keller J."/>
        </authorList>
    </citation>
    <scope>NUCLEOTIDE SEQUENCE [LARGE SCALE GENOMIC DNA]</scope>
    <source>
        <strain evidence="4 5">SAG 216-7</strain>
    </source>
</reference>
<dbReference type="SMART" id="SM00367">
    <property type="entry name" value="LRR_CC"/>
    <property type="match status" value="10"/>
</dbReference>
<proteinExistence type="predicted"/>
<keyword evidence="5" id="KW-1185">Reference proteome</keyword>
<dbReference type="Gene3D" id="1.20.1280.50">
    <property type="match status" value="1"/>
</dbReference>
<dbReference type="Proteomes" id="UP001491310">
    <property type="component" value="Unassembled WGS sequence"/>
</dbReference>